<dbReference type="CDD" id="cd06662">
    <property type="entry name" value="SURF1"/>
    <property type="match status" value="1"/>
</dbReference>
<feature type="transmembrane region" description="Helical" evidence="1">
    <location>
        <begin position="214"/>
        <end position="232"/>
    </location>
</feature>
<dbReference type="Pfam" id="PF02104">
    <property type="entry name" value="SURF1"/>
    <property type="match status" value="1"/>
</dbReference>
<protein>
    <recommendedName>
        <fullName evidence="1">SURF1-like protein</fullName>
    </recommendedName>
</protein>
<organism evidence="2 3">
    <name type="scientific">Intrasporangium calvum</name>
    <dbReference type="NCBI Taxonomy" id="53358"/>
    <lineage>
        <taxon>Bacteria</taxon>
        <taxon>Bacillati</taxon>
        <taxon>Actinomycetota</taxon>
        <taxon>Actinomycetes</taxon>
        <taxon>Micrococcales</taxon>
        <taxon>Intrasporangiaceae</taxon>
        <taxon>Intrasporangium</taxon>
    </lineage>
</organism>
<evidence type="ECO:0000313" key="3">
    <source>
        <dbReference type="Proteomes" id="UP001150259"/>
    </source>
</evidence>
<keyword evidence="3" id="KW-1185">Reference proteome</keyword>
<comment type="similarity">
    <text evidence="1">Belongs to the SURF1 family.</text>
</comment>
<keyword evidence="1" id="KW-1133">Transmembrane helix</keyword>
<reference evidence="2 3" key="1">
    <citation type="submission" date="2022-11" db="EMBL/GenBank/DDBJ databases">
        <title>Anaerobic phenanthrene biodegradation by a DNRA strain PheN6.</title>
        <authorList>
            <person name="Zhang Z."/>
        </authorList>
    </citation>
    <scope>NUCLEOTIDE SEQUENCE [LARGE SCALE GENOMIC DNA]</scope>
    <source>
        <strain evidence="2 3">PheN6</strain>
    </source>
</reference>
<dbReference type="PROSITE" id="PS51257">
    <property type="entry name" value="PROKAR_LIPOPROTEIN"/>
    <property type="match status" value="1"/>
</dbReference>
<dbReference type="InterPro" id="IPR002994">
    <property type="entry name" value="Surf1/Shy1"/>
</dbReference>
<proteinExistence type="inferred from homology"/>
<comment type="caution">
    <text evidence="2">The sequence shown here is derived from an EMBL/GenBank/DDBJ whole genome shotgun (WGS) entry which is preliminary data.</text>
</comment>
<dbReference type="RefSeq" id="WP_272461533.1">
    <property type="nucleotide sequence ID" value="NZ_JAPFQL010000021.1"/>
</dbReference>
<sequence>MLRGLLTPRWVGLTIVMLLAVTACVFLGLWQLGVAQDEGRKEAVAAAAALPRAPLEQVTSPHSAFEPEFSNRPVSATGSYAAELGFVVPDRRLGGRVGSWVVGALETPEGVVPVLRGFVEGTPAAAPAPPEGTVTVLGTLGPGESPRAGAALPEGQRTGIDLAELVNEWPGDLYNVVLLAASESAESVGSAVVDPSLSRVPPPDLDTPLNFKNLAYAIQWWVFGLFAIWMWWKMFRAEQQPAGSEPVASREDAHA</sequence>
<gene>
    <name evidence="2" type="ORF">OO014_06785</name>
</gene>
<dbReference type="EMBL" id="JAPFQL010000021">
    <property type="protein sequence ID" value="MDC5696961.1"/>
    <property type="molecule type" value="Genomic_DNA"/>
</dbReference>
<dbReference type="PROSITE" id="PS50895">
    <property type="entry name" value="SURF1"/>
    <property type="match status" value="1"/>
</dbReference>
<keyword evidence="1" id="KW-1003">Cell membrane</keyword>
<evidence type="ECO:0000313" key="2">
    <source>
        <dbReference type="EMBL" id="MDC5696961.1"/>
    </source>
</evidence>
<keyword evidence="1" id="KW-0472">Membrane</keyword>
<accession>A0ABT5GGX2</accession>
<dbReference type="Proteomes" id="UP001150259">
    <property type="component" value="Unassembled WGS sequence"/>
</dbReference>
<evidence type="ECO:0000256" key="1">
    <source>
        <dbReference type="RuleBase" id="RU363076"/>
    </source>
</evidence>
<comment type="subcellular location">
    <subcellularLocation>
        <location evidence="1">Cell membrane</location>
        <topology evidence="1">Multi-pass membrane protein</topology>
    </subcellularLocation>
</comment>
<feature type="transmembrane region" description="Helical" evidence="1">
    <location>
        <begin position="12"/>
        <end position="32"/>
    </location>
</feature>
<keyword evidence="1" id="KW-0812">Transmembrane</keyword>
<name>A0ABT5GGX2_9MICO</name>